<feature type="transmembrane region" description="Helical" evidence="1">
    <location>
        <begin position="251"/>
        <end position="271"/>
    </location>
</feature>
<sequence length="273" mass="31316">MKLFKRAFNFYLDASIHVAFAVYALARVTMLNFDITYDAVIANALFFGTIVEYSFIKYSPLAKHYVFITQKYIKSIQLFSMLCFLFAAYYIFKLNLKTLVSAAGLVILAFLYVVPALSTKRNFRSLKGVKIYIVGITWSVSTVILPLLNNDLPITTTAVLEMIQRFVFIIILMIPFEIRDLKTDESWLHTLPQVLGVRGVKRVGVLLVGVFLVLTFFKSELYINHKVMYVEVFVGLILLTAILFSKKKQAVYFSSFFVESIPVIWWLLLLLCS</sequence>
<keyword evidence="1" id="KW-1133">Transmembrane helix</keyword>
<feature type="transmembrane region" description="Helical" evidence="1">
    <location>
        <begin position="129"/>
        <end position="148"/>
    </location>
</feature>
<evidence type="ECO:0000313" key="3">
    <source>
        <dbReference type="Proteomes" id="UP000829517"/>
    </source>
</evidence>
<dbReference type="RefSeq" id="WP_236959847.1">
    <property type="nucleotide sequence ID" value="NZ_JAETXX010000010.1"/>
</dbReference>
<keyword evidence="3" id="KW-1185">Reference proteome</keyword>
<feature type="transmembrane region" description="Helical" evidence="1">
    <location>
        <begin position="199"/>
        <end position="217"/>
    </location>
</feature>
<evidence type="ECO:0000256" key="1">
    <source>
        <dbReference type="SAM" id="Phobius"/>
    </source>
</evidence>
<feature type="transmembrane region" description="Helical" evidence="1">
    <location>
        <begin position="35"/>
        <end position="55"/>
    </location>
</feature>
<keyword evidence="1" id="KW-0472">Membrane</keyword>
<protein>
    <recommendedName>
        <fullName evidence="4">Prenyltransferase</fullName>
    </recommendedName>
</protein>
<dbReference type="EMBL" id="JAETXX010000010">
    <property type="protein sequence ID" value="MCF8715886.1"/>
    <property type="molecule type" value="Genomic_DNA"/>
</dbReference>
<gene>
    <name evidence="2" type="ORF">JM658_13705</name>
</gene>
<name>A0ABS9J627_9FLAO</name>
<reference evidence="2 3" key="1">
    <citation type="submission" date="2021-01" db="EMBL/GenBank/DDBJ databases">
        <title>Genome sequencing of Joostella atrarenae M1-2 (= KCTC 23194).</title>
        <authorList>
            <person name="Zakaria M.R."/>
            <person name="Lam M.Q."/>
            <person name="Chong C.S."/>
        </authorList>
    </citation>
    <scope>NUCLEOTIDE SEQUENCE [LARGE SCALE GENOMIC DNA]</scope>
    <source>
        <strain evidence="2 3">M1-2</strain>
    </source>
</reference>
<proteinExistence type="predicted"/>
<accession>A0ABS9J627</accession>
<feature type="transmembrane region" description="Helical" evidence="1">
    <location>
        <begin position="154"/>
        <end position="178"/>
    </location>
</feature>
<feature type="transmembrane region" description="Helical" evidence="1">
    <location>
        <begin position="98"/>
        <end position="117"/>
    </location>
</feature>
<dbReference type="Proteomes" id="UP000829517">
    <property type="component" value="Unassembled WGS sequence"/>
</dbReference>
<feature type="transmembrane region" description="Helical" evidence="1">
    <location>
        <begin position="76"/>
        <end position="92"/>
    </location>
</feature>
<feature type="transmembrane region" description="Helical" evidence="1">
    <location>
        <begin position="7"/>
        <end position="29"/>
    </location>
</feature>
<feature type="transmembrane region" description="Helical" evidence="1">
    <location>
        <begin position="223"/>
        <end position="244"/>
    </location>
</feature>
<comment type="caution">
    <text evidence="2">The sequence shown here is derived from an EMBL/GenBank/DDBJ whole genome shotgun (WGS) entry which is preliminary data.</text>
</comment>
<evidence type="ECO:0000313" key="2">
    <source>
        <dbReference type="EMBL" id="MCF8715886.1"/>
    </source>
</evidence>
<evidence type="ECO:0008006" key="4">
    <source>
        <dbReference type="Google" id="ProtNLM"/>
    </source>
</evidence>
<organism evidence="2 3">
    <name type="scientific">Joostella atrarenae</name>
    <dbReference type="NCBI Taxonomy" id="679257"/>
    <lineage>
        <taxon>Bacteria</taxon>
        <taxon>Pseudomonadati</taxon>
        <taxon>Bacteroidota</taxon>
        <taxon>Flavobacteriia</taxon>
        <taxon>Flavobacteriales</taxon>
        <taxon>Flavobacteriaceae</taxon>
        <taxon>Joostella</taxon>
    </lineage>
</organism>
<keyword evidence="1" id="KW-0812">Transmembrane</keyword>